<feature type="domain" description="SAM-dependent MTase TRM10-type" evidence="10">
    <location>
        <begin position="183"/>
        <end position="377"/>
    </location>
</feature>
<dbReference type="EMBL" id="JAQQBR010000005">
    <property type="protein sequence ID" value="KAK0175440.1"/>
    <property type="molecule type" value="Genomic_DNA"/>
</dbReference>
<dbReference type="GO" id="GO:0008168">
    <property type="term" value="F:methyltransferase activity"/>
    <property type="evidence" value="ECO:0007669"/>
    <property type="project" value="UniProtKB-KW"/>
</dbReference>
<dbReference type="PANTHER" id="PTHR13563">
    <property type="entry name" value="TRNA (GUANINE-9-) METHYLTRANSFERASE"/>
    <property type="match status" value="1"/>
</dbReference>
<evidence type="ECO:0000256" key="6">
    <source>
        <dbReference type="ARBA" id="ARBA00022946"/>
    </source>
</evidence>
<dbReference type="InterPro" id="IPR028564">
    <property type="entry name" value="MT_TRM10-typ"/>
</dbReference>
<gene>
    <name evidence="11" type="ORF">PV327_009191</name>
</gene>
<keyword evidence="3" id="KW-0808">Transferase</keyword>
<sequence length="419" mass="49317">MYTRTFRDLFIITGQSLLKSKYSTRSFTGTIKLFPNCLLQQHNSNVINIRSYTKFPRINKDKIYEEKLNEILKDPQVEKQYKVLQLEVDVMRQGGENAPSTMKPRYWFELLQLNSFHKRRRYLDFLFGIEMKKEHKMEKKRKRAEDKPLKTVNDGDPPEYLQYKLGGNSLFLRFYETTMNRFNNWKLLREMMGGQKLVIDCGFEDKMTRMESKNCARQLQLAFAANRAHDYPFDLHYCNLDMKGYLGQEFHSYIPTMYEPDFPINFSGKSYLDLFEKDKLVYLTPDCHEPMKEFDTDAIYIVGAIVDKVSGMPLSMAKAKREGLRMSKLPIDRYLDFGTGSCKSLTINQMIDILADIRATGDWEHSLRHVPRRKLFASREHAAKKKLEKMLQANQDDEFVSSSPGDYSLKSRNKFRNKI</sequence>
<reference evidence="11" key="2">
    <citation type="submission" date="2023-03" db="EMBL/GenBank/DDBJ databases">
        <authorList>
            <person name="Inwood S.N."/>
            <person name="Skelly J.G."/>
            <person name="Guhlin J."/>
            <person name="Harrop T.W.R."/>
            <person name="Goldson S.G."/>
            <person name="Dearden P.K."/>
        </authorList>
    </citation>
    <scope>NUCLEOTIDE SEQUENCE</scope>
    <source>
        <strain evidence="11">Lincoln</strain>
        <tissue evidence="11">Whole body</tissue>
    </source>
</reference>
<dbReference type="CDD" id="cd18102">
    <property type="entry name" value="Trm10_MRRP1"/>
    <property type="match status" value="1"/>
</dbReference>
<comment type="caution">
    <text evidence="11">The sequence shown here is derived from an EMBL/GenBank/DDBJ whole genome shotgun (WGS) entry which is preliminary data.</text>
</comment>
<evidence type="ECO:0000256" key="9">
    <source>
        <dbReference type="ARBA" id="ARBA00029803"/>
    </source>
</evidence>
<dbReference type="GO" id="GO:0005739">
    <property type="term" value="C:mitochondrion"/>
    <property type="evidence" value="ECO:0007669"/>
    <property type="project" value="UniProtKB-SubCell"/>
</dbReference>
<comment type="subcellular location">
    <subcellularLocation>
        <location evidence="1">Mitochondrion</location>
    </subcellularLocation>
</comment>
<keyword evidence="2" id="KW-0489">Methyltransferase</keyword>
<evidence type="ECO:0000256" key="3">
    <source>
        <dbReference type="ARBA" id="ARBA00022679"/>
    </source>
</evidence>
<evidence type="ECO:0000256" key="8">
    <source>
        <dbReference type="ARBA" id="ARBA00023128"/>
    </source>
</evidence>
<dbReference type="InterPro" id="IPR025812">
    <property type="entry name" value="Trm10_C_MTase_dom"/>
</dbReference>
<keyword evidence="12" id="KW-1185">Reference proteome</keyword>
<dbReference type="Proteomes" id="UP001168972">
    <property type="component" value="Unassembled WGS sequence"/>
</dbReference>
<evidence type="ECO:0000259" key="10">
    <source>
        <dbReference type="PROSITE" id="PS51675"/>
    </source>
</evidence>
<dbReference type="PROSITE" id="PS51675">
    <property type="entry name" value="SAM_MT_TRM10"/>
    <property type="match status" value="1"/>
</dbReference>
<dbReference type="GO" id="GO:0070131">
    <property type="term" value="P:positive regulation of mitochondrial translation"/>
    <property type="evidence" value="ECO:0007669"/>
    <property type="project" value="TreeGrafter"/>
</dbReference>
<keyword evidence="5" id="KW-0819">tRNA processing</keyword>
<evidence type="ECO:0000256" key="4">
    <source>
        <dbReference type="ARBA" id="ARBA00022691"/>
    </source>
</evidence>
<keyword evidence="7" id="KW-0175">Coiled coil</keyword>
<keyword evidence="6" id="KW-0809">Transit peptide</keyword>
<dbReference type="GO" id="GO:0097745">
    <property type="term" value="P:mitochondrial tRNA 5'-end processing"/>
    <property type="evidence" value="ECO:0007669"/>
    <property type="project" value="TreeGrafter"/>
</dbReference>
<evidence type="ECO:0000256" key="2">
    <source>
        <dbReference type="ARBA" id="ARBA00022603"/>
    </source>
</evidence>
<dbReference type="InterPro" id="IPR038459">
    <property type="entry name" value="MT_TRM10-typ_sf"/>
</dbReference>
<dbReference type="AlphaFoldDB" id="A0AA39FT94"/>
<dbReference type="GO" id="GO:0005654">
    <property type="term" value="C:nucleoplasm"/>
    <property type="evidence" value="ECO:0007669"/>
    <property type="project" value="TreeGrafter"/>
</dbReference>
<proteinExistence type="predicted"/>
<dbReference type="GO" id="GO:0032259">
    <property type="term" value="P:methylation"/>
    <property type="evidence" value="ECO:0007669"/>
    <property type="project" value="UniProtKB-KW"/>
</dbReference>
<dbReference type="PANTHER" id="PTHR13563:SF5">
    <property type="entry name" value="TRNA METHYLTRANSFERASE 10 HOMOLOG C"/>
    <property type="match status" value="1"/>
</dbReference>
<evidence type="ECO:0000313" key="12">
    <source>
        <dbReference type="Proteomes" id="UP001168972"/>
    </source>
</evidence>
<evidence type="ECO:0000313" key="11">
    <source>
        <dbReference type="EMBL" id="KAK0175440.1"/>
    </source>
</evidence>
<protein>
    <recommendedName>
        <fullName evidence="9">RNA (guanine-9-)-methyltransferase domain-containing protein 1</fullName>
    </recommendedName>
</protein>
<keyword evidence="4" id="KW-0949">S-adenosyl-L-methionine</keyword>
<name>A0AA39FT94_MICHY</name>
<dbReference type="Gene3D" id="3.40.1280.30">
    <property type="match status" value="1"/>
</dbReference>
<organism evidence="11 12">
    <name type="scientific">Microctonus hyperodae</name>
    <name type="common">Parasitoid wasp</name>
    <dbReference type="NCBI Taxonomy" id="165561"/>
    <lineage>
        <taxon>Eukaryota</taxon>
        <taxon>Metazoa</taxon>
        <taxon>Ecdysozoa</taxon>
        <taxon>Arthropoda</taxon>
        <taxon>Hexapoda</taxon>
        <taxon>Insecta</taxon>
        <taxon>Pterygota</taxon>
        <taxon>Neoptera</taxon>
        <taxon>Endopterygota</taxon>
        <taxon>Hymenoptera</taxon>
        <taxon>Apocrita</taxon>
        <taxon>Ichneumonoidea</taxon>
        <taxon>Braconidae</taxon>
        <taxon>Euphorinae</taxon>
        <taxon>Microctonus</taxon>
    </lineage>
</organism>
<reference evidence="11" key="1">
    <citation type="journal article" date="2023" name="bioRxiv">
        <title>Scaffold-level genome assemblies of two parasitoid biocontrol wasps reveal the parthenogenesis mechanism and an associated novel virus.</title>
        <authorList>
            <person name="Inwood S."/>
            <person name="Skelly J."/>
            <person name="Guhlin J."/>
            <person name="Harrop T."/>
            <person name="Goldson S."/>
            <person name="Dearden P."/>
        </authorList>
    </citation>
    <scope>NUCLEOTIDE SEQUENCE</scope>
    <source>
        <strain evidence="11">Lincoln</strain>
        <tissue evidence="11">Whole body</tissue>
    </source>
</reference>
<keyword evidence="8" id="KW-0496">Mitochondrion</keyword>
<dbReference type="InterPro" id="IPR007356">
    <property type="entry name" value="tRNA_m1G_MeTrfase_euk"/>
</dbReference>
<dbReference type="GO" id="GO:0000049">
    <property type="term" value="F:tRNA binding"/>
    <property type="evidence" value="ECO:0007669"/>
    <property type="project" value="TreeGrafter"/>
</dbReference>
<evidence type="ECO:0000256" key="7">
    <source>
        <dbReference type="ARBA" id="ARBA00023054"/>
    </source>
</evidence>
<evidence type="ECO:0000256" key="5">
    <source>
        <dbReference type="ARBA" id="ARBA00022694"/>
    </source>
</evidence>
<evidence type="ECO:0000256" key="1">
    <source>
        <dbReference type="ARBA" id="ARBA00004173"/>
    </source>
</evidence>
<accession>A0AA39FT94</accession>